<dbReference type="InterPro" id="IPR007110">
    <property type="entry name" value="Ig-like_dom"/>
</dbReference>
<comment type="subcellular location">
    <subcellularLocation>
        <location evidence="1">Membrane</location>
        <topology evidence="1">Single-pass membrane protein</topology>
    </subcellularLocation>
</comment>
<dbReference type="AlphaFoldDB" id="A0ABD3XJS5"/>
<feature type="domain" description="Protein kinase" evidence="10">
    <location>
        <begin position="458"/>
        <end position="603"/>
    </location>
</feature>
<dbReference type="EMBL" id="JBJQND010000002">
    <property type="protein sequence ID" value="KAL3885856.1"/>
    <property type="molecule type" value="Genomic_DNA"/>
</dbReference>
<evidence type="ECO:0000256" key="7">
    <source>
        <dbReference type="ARBA" id="ARBA00023319"/>
    </source>
</evidence>
<accession>A0ABD3XJS5</accession>
<name>A0ABD3XJS5_SINWO</name>
<dbReference type="InterPro" id="IPR050122">
    <property type="entry name" value="RTK"/>
</dbReference>
<dbReference type="Gene3D" id="3.30.200.20">
    <property type="entry name" value="Phosphorylase Kinase, domain 1"/>
    <property type="match status" value="1"/>
</dbReference>
<dbReference type="SUPFAM" id="SSF56112">
    <property type="entry name" value="Protein kinase-like (PK-like)"/>
    <property type="match status" value="1"/>
</dbReference>
<evidence type="ECO:0000259" key="10">
    <source>
        <dbReference type="PROSITE" id="PS50011"/>
    </source>
</evidence>
<keyword evidence="4 9" id="KW-0472">Membrane</keyword>
<dbReference type="InterPro" id="IPR003598">
    <property type="entry name" value="Ig_sub2"/>
</dbReference>
<dbReference type="InterPro" id="IPR036179">
    <property type="entry name" value="Ig-like_dom_sf"/>
</dbReference>
<feature type="binding site" evidence="8">
    <location>
        <position position="492"/>
    </location>
    <ligand>
        <name>ATP</name>
        <dbReference type="ChEBI" id="CHEBI:30616"/>
    </ligand>
</feature>
<organism evidence="12 13">
    <name type="scientific">Sinanodonta woodiana</name>
    <name type="common">Chinese pond mussel</name>
    <name type="synonym">Anodonta woodiana</name>
    <dbReference type="NCBI Taxonomy" id="1069815"/>
    <lineage>
        <taxon>Eukaryota</taxon>
        <taxon>Metazoa</taxon>
        <taxon>Spiralia</taxon>
        <taxon>Lophotrochozoa</taxon>
        <taxon>Mollusca</taxon>
        <taxon>Bivalvia</taxon>
        <taxon>Autobranchia</taxon>
        <taxon>Heteroconchia</taxon>
        <taxon>Palaeoheterodonta</taxon>
        <taxon>Unionida</taxon>
        <taxon>Unionoidea</taxon>
        <taxon>Unionidae</taxon>
        <taxon>Unioninae</taxon>
        <taxon>Sinanodonta</taxon>
    </lineage>
</organism>
<feature type="transmembrane region" description="Helical" evidence="9">
    <location>
        <begin position="378"/>
        <end position="401"/>
    </location>
</feature>
<dbReference type="PANTHER" id="PTHR24416">
    <property type="entry name" value="TYROSINE-PROTEIN KINASE RECEPTOR"/>
    <property type="match status" value="1"/>
</dbReference>
<evidence type="ECO:0000256" key="2">
    <source>
        <dbReference type="ARBA" id="ARBA00022692"/>
    </source>
</evidence>
<comment type="caution">
    <text evidence="12">The sequence shown here is derived from an EMBL/GenBank/DDBJ whole genome shotgun (WGS) entry which is preliminary data.</text>
</comment>
<keyword evidence="5" id="KW-1015">Disulfide bond</keyword>
<protein>
    <submittedName>
        <fullName evidence="12">Uncharacterized protein</fullName>
    </submittedName>
</protein>
<reference evidence="12 13" key="1">
    <citation type="submission" date="2024-11" db="EMBL/GenBank/DDBJ databases">
        <title>Chromosome-level genome assembly of the freshwater bivalve Anodonta woodiana.</title>
        <authorList>
            <person name="Chen X."/>
        </authorList>
    </citation>
    <scope>NUCLEOTIDE SEQUENCE [LARGE SCALE GENOMIC DNA]</scope>
    <source>
        <strain evidence="12">MN2024</strain>
        <tissue evidence="12">Gills</tissue>
    </source>
</reference>
<dbReference type="InterPro" id="IPR013783">
    <property type="entry name" value="Ig-like_fold"/>
</dbReference>
<feature type="domain" description="Ig-like" evidence="11">
    <location>
        <begin position="166"/>
        <end position="249"/>
    </location>
</feature>
<keyword evidence="13" id="KW-1185">Reference proteome</keyword>
<keyword evidence="8" id="KW-0547">Nucleotide-binding</keyword>
<dbReference type="InterPro" id="IPR001245">
    <property type="entry name" value="Ser-Thr/Tyr_kinase_cat_dom"/>
</dbReference>
<evidence type="ECO:0000256" key="6">
    <source>
        <dbReference type="ARBA" id="ARBA00023180"/>
    </source>
</evidence>
<dbReference type="Pfam" id="PF13927">
    <property type="entry name" value="Ig_3"/>
    <property type="match status" value="1"/>
</dbReference>
<dbReference type="InterPro" id="IPR003599">
    <property type="entry name" value="Ig_sub"/>
</dbReference>
<keyword evidence="6" id="KW-0325">Glycoprotein</keyword>
<dbReference type="CDD" id="cd00096">
    <property type="entry name" value="Ig"/>
    <property type="match status" value="2"/>
</dbReference>
<evidence type="ECO:0000259" key="11">
    <source>
        <dbReference type="PROSITE" id="PS50835"/>
    </source>
</evidence>
<dbReference type="PANTHER" id="PTHR24416:SF617">
    <property type="entry name" value="RET ONCOGENE, ISOFORM A"/>
    <property type="match status" value="1"/>
</dbReference>
<dbReference type="SMART" id="SM00219">
    <property type="entry name" value="TyrKc"/>
    <property type="match status" value="1"/>
</dbReference>
<evidence type="ECO:0000256" key="1">
    <source>
        <dbReference type="ARBA" id="ARBA00004167"/>
    </source>
</evidence>
<evidence type="ECO:0000256" key="8">
    <source>
        <dbReference type="PIRSR" id="PIRSR000615-2"/>
    </source>
</evidence>
<dbReference type="PROSITE" id="PS50835">
    <property type="entry name" value="IG_LIKE"/>
    <property type="match status" value="3"/>
</dbReference>
<evidence type="ECO:0000313" key="13">
    <source>
        <dbReference type="Proteomes" id="UP001634394"/>
    </source>
</evidence>
<dbReference type="GO" id="GO:0016020">
    <property type="term" value="C:membrane"/>
    <property type="evidence" value="ECO:0007669"/>
    <property type="project" value="UniProtKB-SubCell"/>
</dbReference>
<keyword evidence="3 9" id="KW-1133">Transmembrane helix</keyword>
<dbReference type="Proteomes" id="UP001634394">
    <property type="component" value="Unassembled WGS sequence"/>
</dbReference>
<dbReference type="Pfam" id="PF07714">
    <property type="entry name" value="PK_Tyr_Ser-Thr"/>
    <property type="match status" value="1"/>
</dbReference>
<dbReference type="PROSITE" id="PS50011">
    <property type="entry name" value="PROTEIN_KINASE_DOM"/>
    <property type="match status" value="1"/>
</dbReference>
<dbReference type="Gene3D" id="2.60.40.10">
    <property type="entry name" value="Immunoglobulins"/>
    <property type="match status" value="2"/>
</dbReference>
<dbReference type="InterPro" id="IPR020635">
    <property type="entry name" value="Tyr_kinase_cat_dom"/>
</dbReference>
<dbReference type="SUPFAM" id="SSF48726">
    <property type="entry name" value="Immunoglobulin"/>
    <property type="match status" value="3"/>
</dbReference>
<keyword evidence="2 9" id="KW-0812">Transmembrane</keyword>
<dbReference type="InterPro" id="IPR000719">
    <property type="entry name" value="Prot_kinase_dom"/>
</dbReference>
<dbReference type="InterPro" id="IPR011009">
    <property type="entry name" value="Kinase-like_dom_sf"/>
</dbReference>
<proteinExistence type="predicted"/>
<dbReference type="SMART" id="SM00409">
    <property type="entry name" value="IG"/>
    <property type="match status" value="3"/>
</dbReference>
<evidence type="ECO:0000256" key="4">
    <source>
        <dbReference type="ARBA" id="ARBA00023136"/>
    </source>
</evidence>
<keyword evidence="8" id="KW-0067">ATP-binding</keyword>
<evidence type="ECO:0000256" key="3">
    <source>
        <dbReference type="ARBA" id="ARBA00022989"/>
    </source>
</evidence>
<feature type="non-terminal residue" evidence="12">
    <location>
        <position position="603"/>
    </location>
</feature>
<feature type="domain" description="Ig-like" evidence="11">
    <location>
        <begin position="257"/>
        <end position="339"/>
    </location>
</feature>
<feature type="domain" description="Ig-like" evidence="11">
    <location>
        <begin position="6"/>
        <end position="141"/>
    </location>
</feature>
<evidence type="ECO:0000256" key="5">
    <source>
        <dbReference type="ARBA" id="ARBA00023157"/>
    </source>
</evidence>
<evidence type="ECO:0000313" key="12">
    <source>
        <dbReference type="EMBL" id="KAL3885856.1"/>
    </source>
</evidence>
<keyword evidence="7" id="KW-0393">Immunoglobulin domain</keyword>
<gene>
    <name evidence="12" type="ORF">ACJMK2_025888</name>
</gene>
<dbReference type="PIRSF" id="PIRSF000615">
    <property type="entry name" value="TyrPK_CSF1-R"/>
    <property type="match status" value="1"/>
</dbReference>
<sequence>MGVKIPAPVRSIYFLILYIYCFTDIVRGEEYIFKELSDQVGKPGENVTFNCSILKKTTNGSVIPWEPLTIDWTFTALSANVSRTIYTFTINNTDVTSSTSANLTKYYSPMGSLDVTVISIGPNDAGKYECSIRDTGKRAVAWLSVNEGVVCTLVDQKDNSTIFTLGETASFKCHARYSGVERPKISWKFGGRDVSEKPLVEISDTLVTSAVNLTVSKNTLASKTVTCLVTFYTVSYLCFVDITGEEKVSVGSVRLQPHHDKNIYLRGENVTLLCDADGYPNPQYTWIYRTIDDSDAIILPATSRIYQLRNVSASNTGNYTCYVENWVKGQKYSDSKYVLIYVSEPISTSVSPGDKASHDFETTTLSPVLIAAKGISPYAIGAMISASLAAVLIIIFIILSMKMRARERRMHERVSRMHDENLDDQEVELLDENIQSDGIDPPLNQNKLKQWEILRKDIRMVELAARGSYVEVWKGRMRKQPGKEDIIKVAIKKLVQESTEREKKFFLAELEVLKAVQTHPNVIKLIGCYTMNEPWLMMLEFASEGTLQQYLQRHRPGEMVVEIDTQDQGQESVSLKNTTLTSHRLLSFAAQVASGLEHLQKYK</sequence>
<evidence type="ECO:0000256" key="9">
    <source>
        <dbReference type="SAM" id="Phobius"/>
    </source>
</evidence>
<dbReference type="SMART" id="SM00408">
    <property type="entry name" value="IGc2"/>
    <property type="match status" value="2"/>
</dbReference>